<accession>A0A4R8M4M0</accession>
<dbReference type="Gene3D" id="3.30.70.100">
    <property type="match status" value="1"/>
</dbReference>
<dbReference type="InterPro" id="IPR006121">
    <property type="entry name" value="HMA_dom"/>
</dbReference>
<dbReference type="SUPFAM" id="SSF55008">
    <property type="entry name" value="HMA, heavy metal-associated domain"/>
    <property type="match status" value="1"/>
</dbReference>
<evidence type="ECO:0000259" key="1">
    <source>
        <dbReference type="Pfam" id="PF00403"/>
    </source>
</evidence>
<sequence length="156" mass="17882">MVQFLVLITIWDYDLKLFNANNLKIYIMKKLLIITLLLAVTTSFSQSKNERASIEVDGVCMMCKARIEKAAIRTKGVKSAVWSVKTHELKLIYDGRKTNLDSIKSSVLNVGHDTMDLKATEEAYNTVHPCCRYRDNEVIDDHKGEKEENDHDEHAH</sequence>
<protein>
    <submittedName>
        <fullName evidence="2">Copper chaperone CopZ</fullName>
    </submittedName>
</protein>
<dbReference type="EMBL" id="SORL01000013">
    <property type="protein sequence ID" value="TDY60014.1"/>
    <property type="molecule type" value="Genomic_DNA"/>
</dbReference>
<proteinExistence type="predicted"/>
<gene>
    <name evidence="2" type="ORF">DFQ06_3628</name>
</gene>
<evidence type="ECO:0000313" key="3">
    <source>
        <dbReference type="Proteomes" id="UP000294824"/>
    </source>
</evidence>
<name>A0A4R8M4M0_9FLAO</name>
<dbReference type="AlphaFoldDB" id="A0A4R8M4M0"/>
<reference evidence="2 3" key="1">
    <citation type="submission" date="2019-03" db="EMBL/GenBank/DDBJ databases">
        <title>Genomic Encyclopedia of Type Strains, Phase III (KMG-III): the genomes of soil and plant-associated and newly described type strains.</title>
        <authorList>
            <person name="Whitman W."/>
        </authorList>
    </citation>
    <scope>NUCLEOTIDE SEQUENCE [LARGE SCALE GENOMIC DNA]</scope>
    <source>
        <strain evidence="2 3">CECT 8301</strain>
    </source>
</reference>
<organism evidence="2 3">
    <name type="scientific">Algibacter lectus</name>
    <dbReference type="NCBI Taxonomy" id="221126"/>
    <lineage>
        <taxon>Bacteria</taxon>
        <taxon>Pseudomonadati</taxon>
        <taxon>Bacteroidota</taxon>
        <taxon>Flavobacteriia</taxon>
        <taxon>Flavobacteriales</taxon>
        <taxon>Flavobacteriaceae</taxon>
        <taxon>Algibacter</taxon>
    </lineage>
</organism>
<comment type="caution">
    <text evidence="2">The sequence shown here is derived from an EMBL/GenBank/DDBJ whole genome shotgun (WGS) entry which is preliminary data.</text>
</comment>
<keyword evidence="3" id="KW-1185">Reference proteome</keyword>
<dbReference type="Pfam" id="PF00403">
    <property type="entry name" value="HMA"/>
    <property type="match status" value="1"/>
</dbReference>
<evidence type="ECO:0000313" key="2">
    <source>
        <dbReference type="EMBL" id="TDY60014.1"/>
    </source>
</evidence>
<feature type="domain" description="HMA" evidence="1">
    <location>
        <begin position="55"/>
        <end position="112"/>
    </location>
</feature>
<dbReference type="InterPro" id="IPR036163">
    <property type="entry name" value="HMA_dom_sf"/>
</dbReference>
<dbReference type="Proteomes" id="UP000294824">
    <property type="component" value="Unassembled WGS sequence"/>
</dbReference>
<dbReference type="GO" id="GO:0046872">
    <property type="term" value="F:metal ion binding"/>
    <property type="evidence" value="ECO:0007669"/>
    <property type="project" value="InterPro"/>
</dbReference>